<evidence type="ECO:0000313" key="3">
    <source>
        <dbReference type="Proteomes" id="UP001194746"/>
    </source>
</evidence>
<evidence type="ECO:0000256" key="1">
    <source>
        <dbReference type="SAM" id="MobiDB-lite"/>
    </source>
</evidence>
<gene>
    <name evidence="2" type="ORF">FE257_008545</name>
</gene>
<proteinExistence type="predicted"/>
<name>A0AAD4GUN0_ASPNN</name>
<reference evidence="2" key="1">
    <citation type="journal article" date="2019" name="Beilstein J. Org. Chem.">
        <title>Nanangenines: drimane sesquiterpenoids as the dominant metabolite cohort of a novel Australian fungus, Aspergillus nanangensis.</title>
        <authorList>
            <person name="Lacey H.J."/>
            <person name="Gilchrist C.L.M."/>
            <person name="Crombie A."/>
            <person name="Kalaitzis J.A."/>
            <person name="Vuong D."/>
            <person name="Rutledge P.J."/>
            <person name="Turner P."/>
            <person name="Pitt J.I."/>
            <person name="Lacey E."/>
            <person name="Chooi Y.H."/>
            <person name="Piggott A.M."/>
        </authorList>
    </citation>
    <scope>NUCLEOTIDE SEQUENCE</scope>
    <source>
        <strain evidence="2">MST-FP2251</strain>
    </source>
</reference>
<comment type="caution">
    <text evidence="2">The sequence shown here is derived from an EMBL/GenBank/DDBJ whole genome shotgun (WGS) entry which is preliminary data.</text>
</comment>
<keyword evidence="3" id="KW-1185">Reference proteome</keyword>
<evidence type="ECO:0000313" key="2">
    <source>
        <dbReference type="EMBL" id="KAF9888613.1"/>
    </source>
</evidence>
<protein>
    <submittedName>
        <fullName evidence="2">Uncharacterized protein</fullName>
    </submittedName>
</protein>
<dbReference type="Gene3D" id="2.100.10.30">
    <property type="entry name" value="Jacalin-like lectin domain"/>
    <property type="match status" value="1"/>
</dbReference>
<dbReference type="EMBL" id="VCAU01000045">
    <property type="protein sequence ID" value="KAF9888613.1"/>
    <property type="molecule type" value="Genomic_DNA"/>
</dbReference>
<dbReference type="SUPFAM" id="SSF51101">
    <property type="entry name" value="Mannose-binding lectins"/>
    <property type="match status" value="1"/>
</dbReference>
<feature type="region of interest" description="Disordered" evidence="1">
    <location>
        <begin position="18"/>
        <end position="45"/>
    </location>
</feature>
<organism evidence="2 3">
    <name type="scientific">Aspergillus nanangensis</name>
    <dbReference type="NCBI Taxonomy" id="2582783"/>
    <lineage>
        <taxon>Eukaryota</taxon>
        <taxon>Fungi</taxon>
        <taxon>Dikarya</taxon>
        <taxon>Ascomycota</taxon>
        <taxon>Pezizomycotina</taxon>
        <taxon>Eurotiomycetes</taxon>
        <taxon>Eurotiomycetidae</taxon>
        <taxon>Eurotiales</taxon>
        <taxon>Aspergillaceae</taxon>
        <taxon>Aspergillus</taxon>
        <taxon>Aspergillus subgen. Circumdati</taxon>
    </lineage>
</organism>
<reference evidence="2" key="2">
    <citation type="submission" date="2020-02" db="EMBL/GenBank/DDBJ databases">
        <authorList>
            <person name="Gilchrist C.L.M."/>
            <person name="Chooi Y.-H."/>
        </authorList>
    </citation>
    <scope>NUCLEOTIDE SEQUENCE</scope>
    <source>
        <strain evidence="2">MST-FP2251</strain>
    </source>
</reference>
<accession>A0AAD4GUN0</accession>
<dbReference type="InterPro" id="IPR036404">
    <property type="entry name" value="Jacalin-like_lectin_dom_sf"/>
</dbReference>
<sequence length="175" mass="19207">MTSLLPHPHLFPRQKEAEYAQNPPAGPTPSSSSPPGTNQRFTLLPTNNSSVIEQLRVWERTLPDGRGNGIAGLSIAWTNHDEKRVGMCEGAASKEFRFQKGERIQIMYVYAGDDGVEGLWFVTDAQRSFFPGRSSTRYDMGNLGSGILVGFEGWEEMEEGDGVVVGLLALGATFR</sequence>
<feature type="compositionally biased region" description="Low complexity" evidence="1">
    <location>
        <begin position="28"/>
        <end position="37"/>
    </location>
</feature>
<dbReference type="Proteomes" id="UP001194746">
    <property type="component" value="Unassembled WGS sequence"/>
</dbReference>
<dbReference type="AlphaFoldDB" id="A0AAD4GUN0"/>